<dbReference type="SMART" id="SM00320">
    <property type="entry name" value="WD40"/>
    <property type="match status" value="7"/>
</dbReference>
<dbReference type="InterPro" id="IPR001680">
    <property type="entry name" value="WD40_rpt"/>
</dbReference>
<evidence type="ECO:0000313" key="6">
    <source>
        <dbReference type="Proteomes" id="UP000654604"/>
    </source>
</evidence>
<reference evidence="5 6" key="1">
    <citation type="submission" date="2020-10" db="EMBL/GenBank/DDBJ databases">
        <authorList>
            <person name="Castelo-Branco R."/>
            <person name="Eusebio N."/>
            <person name="Adriana R."/>
            <person name="Vieira A."/>
            <person name="Brugerolle De Fraissinette N."/>
            <person name="Rezende De Castro R."/>
            <person name="Schneider M.P."/>
            <person name="Vasconcelos V."/>
            <person name="Leao P.N."/>
        </authorList>
    </citation>
    <scope>NUCLEOTIDE SEQUENCE [LARGE SCALE GENOMIC DNA]</scope>
    <source>
        <strain evidence="5 6">LEGE 03274</strain>
    </source>
</reference>
<dbReference type="InterPro" id="IPR015943">
    <property type="entry name" value="WD40/YVTN_repeat-like_dom_sf"/>
</dbReference>
<protein>
    <submittedName>
        <fullName evidence="5">WD40 repeat domain-containing protein</fullName>
    </submittedName>
</protein>
<feature type="repeat" description="WD" evidence="3">
    <location>
        <begin position="468"/>
        <end position="500"/>
    </location>
</feature>
<comment type="caution">
    <text evidence="5">The sequence shown here is derived from an EMBL/GenBank/DDBJ whole genome shotgun (WGS) entry which is preliminary data.</text>
</comment>
<feature type="repeat" description="WD" evidence="3">
    <location>
        <begin position="333"/>
        <end position="374"/>
    </location>
</feature>
<sequence>MIFKSLTWWEIGEYITTFVLLILLLVNNPWSDNFWVVFVVAIVLILNIINRKSLEYRNKQRIAAALNIQLKKFSEKLLEVNSRIDILINNNSLNQRTLSSGKMGLSENEIIACLQKDVESINQSVSSMIDYINGNNLLDRISVIEQKLPYIDSSNYSNSSDNDDTIKLPKPEIIKQKLPEYNYDSPPKIAWKCIHVIEAHNQSVTDMSITMDKQYLVSVSWDQYLKLWSLEDGLEIDAIQGSEQGLVTVATHLNNYLDHGIATGSLDQDVKIWSLEKKGKKSLKFKLEHILSEHTGSIHGLEIAPENNFLISGSYDQTLKKWDLIEGTLIDTCYDDSGAINAIALNDEIGIMVSGGGDGTISVWEINSNRKLALLVDNLISLESISISASGEYVAAGCANGDIKIWYLPPSIFTLFQEVSPTLQLQGHHGQIMDIAFHPDDQLLYTVGVDGFLKIWYCATGKELGHLKISEDNRIFSLTLSHDGEILAAGGIDGIIKIWQQTKTTIN</sequence>
<accession>A0ABR9V2S7</accession>
<dbReference type="PROSITE" id="PS00678">
    <property type="entry name" value="WD_REPEATS_1"/>
    <property type="match status" value="1"/>
</dbReference>
<keyword evidence="4" id="KW-0472">Membrane</keyword>
<dbReference type="InterPro" id="IPR020472">
    <property type="entry name" value="WD40_PAC1"/>
</dbReference>
<feature type="repeat" description="WD" evidence="3">
    <location>
        <begin position="291"/>
        <end position="332"/>
    </location>
</feature>
<gene>
    <name evidence="5" type="ORF">IQ215_05690</name>
</gene>
<dbReference type="PANTHER" id="PTHR19848">
    <property type="entry name" value="WD40 REPEAT PROTEIN"/>
    <property type="match status" value="1"/>
</dbReference>
<dbReference type="PROSITE" id="PS50294">
    <property type="entry name" value="WD_REPEATS_REGION"/>
    <property type="match status" value="5"/>
</dbReference>
<keyword evidence="2" id="KW-0677">Repeat</keyword>
<feature type="repeat" description="WD" evidence="3">
    <location>
        <begin position="425"/>
        <end position="456"/>
    </location>
</feature>
<dbReference type="EMBL" id="JADEWC010000009">
    <property type="protein sequence ID" value="MBE9222185.1"/>
    <property type="molecule type" value="Genomic_DNA"/>
</dbReference>
<keyword evidence="1 3" id="KW-0853">WD repeat</keyword>
<evidence type="ECO:0000256" key="3">
    <source>
        <dbReference type="PROSITE-ProRule" id="PRU00221"/>
    </source>
</evidence>
<name>A0ABR9V2S7_9CHRO</name>
<feature type="transmembrane region" description="Helical" evidence="4">
    <location>
        <begin position="33"/>
        <end position="50"/>
    </location>
</feature>
<organism evidence="5 6">
    <name type="scientific">Cyanobacterium stanieri LEGE 03274</name>
    <dbReference type="NCBI Taxonomy" id="1828756"/>
    <lineage>
        <taxon>Bacteria</taxon>
        <taxon>Bacillati</taxon>
        <taxon>Cyanobacteriota</taxon>
        <taxon>Cyanophyceae</taxon>
        <taxon>Oscillatoriophycideae</taxon>
        <taxon>Chroococcales</taxon>
        <taxon>Geminocystaceae</taxon>
        <taxon>Cyanobacterium</taxon>
    </lineage>
</organism>
<dbReference type="Proteomes" id="UP000654604">
    <property type="component" value="Unassembled WGS sequence"/>
</dbReference>
<proteinExistence type="predicted"/>
<dbReference type="Gene3D" id="2.130.10.10">
    <property type="entry name" value="YVTN repeat-like/Quinoprotein amine dehydrogenase"/>
    <property type="match status" value="3"/>
</dbReference>
<evidence type="ECO:0000256" key="2">
    <source>
        <dbReference type="ARBA" id="ARBA00022737"/>
    </source>
</evidence>
<dbReference type="PANTHER" id="PTHR19848:SF8">
    <property type="entry name" value="F-BOX AND WD REPEAT DOMAIN CONTAINING 7"/>
    <property type="match status" value="1"/>
</dbReference>
<dbReference type="RefSeq" id="WP_193800348.1">
    <property type="nucleotide sequence ID" value="NZ_JADEWC010000009.1"/>
</dbReference>
<feature type="transmembrane region" description="Helical" evidence="4">
    <location>
        <begin position="7"/>
        <end position="27"/>
    </location>
</feature>
<evidence type="ECO:0000256" key="1">
    <source>
        <dbReference type="ARBA" id="ARBA00022574"/>
    </source>
</evidence>
<feature type="repeat" description="WD" evidence="3">
    <location>
        <begin position="197"/>
        <end position="238"/>
    </location>
</feature>
<dbReference type="PROSITE" id="PS50082">
    <property type="entry name" value="WD_REPEATS_2"/>
    <property type="match status" value="5"/>
</dbReference>
<evidence type="ECO:0000313" key="5">
    <source>
        <dbReference type="EMBL" id="MBE9222185.1"/>
    </source>
</evidence>
<dbReference type="CDD" id="cd00200">
    <property type="entry name" value="WD40"/>
    <property type="match status" value="1"/>
</dbReference>
<dbReference type="Pfam" id="PF00400">
    <property type="entry name" value="WD40"/>
    <property type="match status" value="6"/>
</dbReference>
<keyword evidence="6" id="KW-1185">Reference proteome</keyword>
<keyword evidence="4" id="KW-0812">Transmembrane</keyword>
<dbReference type="InterPro" id="IPR036322">
    <property type="entry name" value="WD40_repeat_dom_sf"/>
</dbReference>
<dbReference type="InterPro" id="IPR019775">
    <property type="entry name" value="WD40_repeat_CS"/>
</dbReference>
<dbReference type="PRINTS" id="PR00320">
    <property type="entry name" value="GPROTEINBRPT"/>
</dbReference>
<keyword evidence="4" id="KW-1133">Transmembrane helix</keyword>
<dbReference type="SUPFAM" id="SSF50978">
    <property type="entry name" value="WD40 repeat-like"/>
    <property type="match status" value="1"/>
</dbReference>
<evidence type="ECO:0000256" key="4">
    <source>
        <dbReference type="SAM" id="Phobius"/>
    </source>
</evidence>